<dbReference type="PATRIC" id="fig|1349767.4.peg.3804"/>
<proteinExistence type="predicted"/>
<evidence type="ECO:0000259" key="1">
    <source>
        <dbReference type="Pfam" id="PF13156"/>
    </source>
</evidence>
<dbReference type="KEGG" id="jag:GJA_2041"/>
<dbReference type="InterPro" id="IPR039442">
    <property type="entry name" value="Mrr-like_dom"/>
</dbReference>
<dbReference type="EMBL" id="HG322949">
    <property type="protein sequence ID" value="CDG82676.1"/>
    <property type="molecule type" value="Genomic_DNA"/>
</dbReference>
<evidence type="ECO:0000313" key="2">
    <source>
        <dbReference type="EMBL" id="CDG82676.1"/>
    </source>
</evidence>
<accession>W0V470</accession>
<feature type="domain" description="Mrr-like" evidence="1">
    <location>
        <begin position="38"/>
        <end position="109"/>
    </location>
</feature>
<gene>
    <name evidence="2" type="ORF">GJA_2041</name>
</gene>
<evidence type="ECO:0000313" key="3">
    <source>
        <dbReference type="Proteomes" id="UP000027604"/>
    </source>
</evidence>
<dbReference type="RefSeq" id="WP_051780563.1">
    <property type="nucleotide sequence ID" value="NZ_BCTH01000028.1"/>
</dbReference>
<organism evidence="2 3">
    <name type="scientific">Janthinobacterium agaricidamnosum NBRC 102515 = DSM 9628</name>
    <dbReference type="NCBI Taxonomy" id="1349767"/>
    <lineage>
        <taxon>Bacteria</taxon>
        <taxon>Pseudomonadati</taxon>
        <taxon>Pseudomonadota</taxon>
        <taxon>Betaproteobacteria</taxon>
        <taxon>Burkholderiales</taxon>
        <taxon>Oxalobacteraceae</taxon>
        <taxon>Janthinobacterium</taxon>
    </lineage>
</organism>
<dbReference type="Pfam" id="PF13156">
    <property type="entry name" value="Mrr_cat_2"/>
    <property type="match status" value="1"/>
</dbReference>
<reference evidence="2 3" key="1">
    <citation type="journal article" date="2015" name="Genome Announc.">
        <title>Genome Sequence of Mushroom Soft-Rot Pathogen Janthinobacterium agaricidamnosum.</title>
        <authorList>
            <person name="Graupner K."/>
            <person name="Lackner G."/>
            <person name="Hertweck C."/>
        </authorList>
    </citation>
    <scope>NUCLEOTIDE SEQUENCE [LARGE SCALE GENOMIC DNA]</scope>
    <source>
        <strain evidence="3">NBRC 102515 / DSM 9628</strain>
    </source>
</reference>
<dbReference type="STRING" id="1349767.GJA_2041"/>
<dbReference type="eggNOG" id="COG0457">
    <property type="taxonomic scope" value="Bacteria"/>
</dbReference>
<dbReference type="HOGENOM" id="CLU_885035_0_0_4"/>
<sequence length="314" mass="35526">MSNFTLEVSKPKSAEDFESYCLHVYCVVFSDALPSNNGRSGQAQGGVDLFVHDKNAGRIGIQCKRYWESALTKAMIDNEIKEADQRGWQMVQLIIATTLLADSPLEQYIQKISDMREAQGKFKVKIEFWPNICSHINSHPSLQKIYSPNSPNGMFTEIRDRFDETQAMQHKILQGVETLKRGPLHAAGRLEPSSANGIEMLPLLKEKYARYLKSNILSIKFLQKADRCMLEMTVEEHIAGYLTNEITTRTDLGFVAGGSDDGYYFSPQRSVLENSIRFLDDSDEISIINCTDIFTHEAATFIDAYWREHGAPPP</sequence>
<protein>
    <recommendedName>
        <fullName evidence="1">Mrr-like domain-containing protein</fullName>
    </recommendedName>
</protein>
<keyword evidence="3" id="KW-1185">Reference proteome</keyword>
<dbReference type="Proteomes" id="UP000027604">
    <property type="component" value="Chromosome I"/>
</dbReference>
<dbReference type="OrthoDB" id="8912424at2"/>
<dbReference type="AlphaFoldDB" id="W0V470"/>
<name>W0V470_9BURK</name>